<dbReference type="Pfam" id="PF00106">
    <property type="entry name" value="adh_short"/>
    <property type="match status" value="1"/>
</dbReference>
<dbReference type="OrthoDB" id="9799818at2"/>
<dbReference type="AlphaFoldDB" id="A0A318K2W2"/>
<dbReference type="PANTHER" id="PTHR43431:SF7">
    <property type="entry name" value="OXIDOREDUCTASE, SHORT CHAIN DEHYDROGENASE_REDUCTASE FAMILY (AFU_ORTHOLOGUE AFUA_5G14000)"/>
    <property type="match status" value="1"/>
</dbReference>
<reference evidence="1 2" key="1">
    <citation type="submission" date="2018-05" db="EMBL/GenBank/DDBJ databases">
        <title>Genomic Encyclopedia of Type Strains, Phase IV (KMG-IV): sequencing the most valuable type-strain genomes for metagenomic binning, comparative biology and taxonomic classification.</title>
        <authorList>
            <person name="Goeker M."/>
        </authorList>
    </citation>
    <scope>NUCLEOTIDE SEQUENCE [LARGE SCALE GENOMIC DNA]</scope>
    <source>
        <strain evidence="1 2">DSM 44704</strain>
    </source>
</reference>
<evidence type="ECO:0000313" key="2">
    <source>
        <dbReference type="Proteomes" id="UP000247569"/>
    </source>
</evidence>
<proteinExistence type="predicted"/>
<dbReference type="CDD" id="cd05233">
    <property type="entry name" value="SDR_c"/>
    <property type="match status" value="1"/>
</dbReference>
<keyword evidence="2" id="KW-1185">Reference proteome</keyword>
<name>A0A318K2W2_9NOCA</name>
<evidence type="ECO:0000313" key="1">
    <source>
        <dbReference type="EMBL" id="PXX63070.1"/>
    </source>
</evidence>
<dbReference type="InterPro" id="IPR036291">
    <property type="entry name" value="NAD(P)-bd_dom_sf"/>
</dbReference>
<dbReference type="EMBL" id="QJKF01000006">
    <property type="protein sequence ID" value="PXX63070.1"/>
    <property type="molecule type" value="Genomic_DNA"/>
</dbReference>
<dbReference type="Gene3D" id="3.40.50.720">
    <property type="entry name" value="NAD(P)-binding Rossmann-like Domain"/>
    <property type="match status" value="1"/>
</dbReference>
<protein>
    <submittedName>
        <fullName evidence="1">Short subunit dehydrogenase</fullName>
    </submittedName>
</protein>
<dbReference type="Proteomes" id="UP000247569">
    <property type="component" value="Unassembled WGS sequence"/>
</dbReference>
<dbReference type="InterPro" id="IPR002347">
    <property type="entry name" value="SDR_fam"/>
</dbReference>
<dbReference type="RefSeq" id="WP_040729401.1">
    <property type="nucleotide sequence ID" value="NZ_QJKF01000006.1"/>
</dbReference>
<gene>
    <name evidence="1" type="ORF">DFR70_106124</name>
</gene>
<sequence>MSKTIAIFGYGPGLGVGTARRFGREGFRVAVIGRKPDKARRHADDLVAEGIEAAAFPADVTDETQVHAAIERITATFGRIDVAMHGAAGDPVDRIPSTLAVDVPALSIPLALKLYSPILMTRALAPAMIERGEGTLLYSSGASDRLPMPFLSNFGVALAAQRGYLRQLAVELEGTGVYAGLLDIGALIGGSKAEQLVDEHPELFPADLEITRMGNDELGEHYWRMYTERDRVEVEVGFPEHG</sequence>
<dbReference type="PANTHER" id="PTHR43431">
    <property type="entry name" value="OXIDOREDUCTASE, SHORT CHAIN DEHYDROGENASE/REDUCTASE FAMILY (AFU_ORTHOLOGUE AFUA_5G14000)"/>
    <property type="match status" value="1"/>
</dbReference>
<dbReference type="SUPFAM" id="SSF51735">
    <property type="entry name" value="NAD(P)-binding Rossmann-fold domains"/>
    <property type="match status" value="1"/>
</dbReference>
<organism evidence="1 2">
    <name type="scientific">Nocardia tenerifensis</name>
    <dbReference type="NCBI Taxonomy" id="228006"/>
    <lineage>
        <taxon>Bacteria</taxon>
        <taxon>Bacillati</taxon>
        <taxon>Actinomycetota</taxon>
        <taxon>Actinomycetes</taxon>
        <taxon>Mycobacteriales</taxon>
        <taxon>Nocardiaceae</taxon>
        <taxon>Nocardia</taxon>
    </lineage>
</organism>
<comment type="caution">
    <text evidence="1">The sequence shown here is derived from an EMBL/GenBank/DDBJ whole genome shotgun (WGS) entry which is preliminary data.</text>
</comment>
<accession>A0A318K2W2</accession>